<evidence type="ECO:0000259" key="7">
    <source>
        <dbReference type="Pfam" id="PF07195"/>
    </source>
</evidence>
<dbReference type="InterPro" id="IPR040026">
    <property type="entry name" value="FliD"/>
</dbReference>
<organism evidence="8">
    <name type="scientific">Sedimenticola thiotaurini</name>
    <dbReference type="NCBI Taxonomy" id="1543721"/>
    <lineage>
        <taxon>Bacteria</taxon>
        <taxon>Pseudomonadati</taxon>
        <taxon>Pseudomonadota</taxon>
        <taxon>Gammaproteobacteria</taxon>
        <taxon>Chromatiales</taxon>
        <taxon>Sedimenticolaceae</taxon>
        <taxon>Sedimenticola</taxon>
    </lineage>
</organism>
<keyword evidence="4 5" id="KW-0975">Bacterial flagellum</keyword>
<comment type="subunit">
    <text evidence="2 5">Homopentamer.</text>
</comment>
<evidence type="ECO:0000256" key="2">
    <source>
        <dbReference type="ARBA" id="ARBA00011255"/>
    </source>
</evidence>
<dbReference type="InterPro" id="IPR010809">
    <property type="entry name" value="FliD_C"/>
</dbReference>
<evidence type="ECO:0000259" key="6">
    <source>
        <dbReference type="Pfam" id="PF02465"/>
    </source>
</evidence>
<dbReference type="EMBL" id="DRKP01000187">
    <property type="protein sequence ID" value="HEB97675.1"/>
    <property type="molecule type" value="Genomic_DNA"/>
</dbReference>
<evidence type="ECO:0000256" key="3">
    <source>
        <dbReference type="ARBA" id="ARBA00023054"/>
    </source>
</evidence>
<name>A0A831RND4_9GAMM</name>
<dbReference type="Pfam" id="PF07195">
    <property type="entry name" value="FliD_C"/>
    <property type="match status" value="1"/>
</dbReference>
<dbReference type="AlphaFoldDB" id="A0A831RND4"/>
<keyword evidence="5" id="KW-0964">Secreted</keyword>
<comment type="similarity">
    <text evidence="1 5">Belongs to the FliD family.</text>
</comment>
<feature type="coiled-coil region" evidence="5">
    <location>
        <begin position="397"/>
        <end position="424"/>
    </location>
</feature>
<dbReference type="InterPro" id="IPR003481">
    <property type="entry name" value="FliD_N"/>
</dbReference>
<dbReference type="Pfam" id="PF07196">
    <property type="entry name" value="Flagellin_IN"/>
    <property type="match status" value="1"/>
</dbReference>
<dbReference type="InterPro" id="IPR010810">
    <property type="entry name" value="Flagellin_hook_IN_motif"/>
</dbReference>
<accession>A0A831RND4</accession>
<evidence type="ECO:0000256" key="5">
    <source>
        <dbReference type="RuleBase" id="RU362066"/>
    </source>
</evidence>
<evidence type="ECO:0000313" key="8">
    <source>
        <dbReference type="EMBL" id="HEB97675.1"/>
    </source>
</evidence>
<comment type="function">
    <text evidence="5">Required for morphogenesis and for the elongation of the flagellar filament by facilitating polymerization of the flagellin monomers at the tip of growing filament. Forms a capping structure, which prevents flagellin subunits (transported through the central channel of the flagellum) from leaking out without polymerization at the distal end.</text>
</comment>
<reference evidence="8" key="1">
    <citation type="journal article" date="2020" name="mSystems">
        <title>Genome- and Community-Level Interaction Insights into Carbon Utilization and Element Cycling Functions of Hydrothermarchaeota in Hydrothermal Sediment.</title>
        <authorList>
            <person name="Zhou Z."/>
            <person name="Liu Y."/>
            <person name="Xu W."/>
            <person name="Pan J."/>
            <person name="Luo Z.H."/>
            <person name="Li M."/>
        </authorList>
    </citation>
    <scope>NUCLEOTIDE SEQUENCE [LARGE SCALE GENOMIC DNA]</scope>
    <source>
        <strain evidence="8">HyVt-443</strain>
    </source>
</reference>
<dbReference type="Proteomes" id="UP000886251">
    <property type="component" value="Unassembled WGS sequence"/>
</dbReference>
<dbReference type="GO" id="GO:0007155">
    <property type="term" value="P:cell adhesion"/>
    <property type="evidence" value="ECO:0007669"/>
    <property type="project" value="InterPro"/>
</dbReference>
<keyword evidence="3 5" id="KW-0175">Coiled coil</keyword>
<dbReference type="PANTHER" id="PTHR30288">
    <property type="entry name" value="FLAGELLAR CAP/ASSEMBLY PROTEIN FLID"/>
    <property type="match status" value="1"/>
</dbReference>
<dbReference type="PANTHER" id="PTHR30288:SF0">
    <property type="entry name" value="FLAGELLAR HOOK-ASSOCIATED PROTEIN 2"/>
    <property type="match status" value="1"/>
</dbReference>
<comment type="subcellular location">
    <subcellularLocation>
        <location evidence="5">Secreted</location>
    </subcellularLocation>
    <subcellularLocation>
        <location evidence="5">Bacterial flagellum</location>
    </subcellularLocation>
</comment>
<feature type="domain" description="Flagellar hook-associated protein 2 N-terminal" evidence="6">
    <location>
        <begin position="11"/>
        <end position="107"/>
    </location>
</feature>
<gene>
    <name evidence="8" type="ORF">ENI96_14730</name>
</gene>
<dbReference type="GO" id="GO:0009421">
    <property type="term" value="C:bacterial-type flagellum filament cap"/>
    <property type="evidence" value="ECO:0007669"/>
    <property type="project" value="InterPro"/>
</dbReference>
<dbReference type="Pfam" id="PF02465">
    <property type="entry name" value="FliD_N"/>
    <property type="match status" value="1"/>
</dbReference>
<dbReference type="GO" id="GO:0071973">
    <property type="term" value="P:bacterial-type flagellum-dependent cell motility"/>
    <property type="evidence" value="ECO:0007669"/>
    <property type="project" value="TreeGrafter"/>
</dbReference>
<evidence type="ECO:0000256" key="4">
    <source>
        <dbReference type="ARBA" id="ARBA00023143"/>
    </source>
</evidence>
<sequence>MAGISAPGLGSGLDVNGIISQLMAVERQPLTKLDQKEAVYQAQISGYGSLKSALSSLRSSLDKLQESDLFHATRGNSSDEDVLVASSDPGAVPSIYDVTVDRMAQRHKAGSSEFASDATFGGGAGDQLQIMIGASSFSIDLSAGMTLQEIQAAINADDNGTGITAGLITGDSGRQTLVLTSPKSGYDDRIQFSFGGGIDASTFGFTTLNRDASGQPLADDTELDASLTVDGVSVTRGTNSIDDVIEGLSLELKGTGHAVASIDDDPGAVTAAVNGFIKAYNEMKDQLATLSEGTLNGSSLLRTVESQVRGVVNRSLNGLGDIGYLSQLGITSDEKTGKLSLDGSMLNDALDQHRDGVAAFFSDSDRGFAISFDTMLDGFLKSGGMIDSAIDGTNSRIDQIGGRRESLERRLESIERRYQNQFTALDTLVAQMNTTSNYLTGQLESLANMLKNK</sequence>
<evidence type="ECO:0000256" key="1">
    <source>
        <dbReference type="ARBA" id="ARBA00009764"/>
    </source>
</evidence>
<dbReference type="Gene3D" id="3.90.20.10">
    <property type="match status" value="1"/>
</dbReference>
<dbReference type="GO" id="GO:0009424">
    <property type="term" value="C:bacterial-type flagellum hook"/>
    <property type="evidence" value="ECO:0007669"/>
    <property type="project" value="UniProtKB-UniRule"/>
</dbReference>
<proteinExistence type="inferred from homology"/>
<dbReference type="GO" id="GO:0005576">
    <property type="term" value="C:extracellular region"/>
    <property type="evidence" value="ECO:0007669"/>
    <property type="project" value="UniProtKB-SubCell"/>
</dbReference>
<feature type="domain" description="Flagellar hook-associated protein 2 C-terminal" evidence="7">
    <location>
        <begin position="224"/>
        <end position="433"/>
    </location>
</feature>
<comment type="caution">
    <text evidence="8">The sequence shown here is derived from an EMBL/GenBank/DDBJ whole genome shotgun (WGS) entry which is preliminary data.</text>
</comment>
<protein>
    <recommendedName>
        <fullName evidence="5">Flagellar hook-associated protein 2</fullName>
        <shortName evidence="5">HAP2</shortName>
    </recommendedName>
    <alternativeName>
        <fullName evidence="5">Flagellar cap protein</fullName>
    </alternativeName>
</protein>